<dbReference type="RefSeq" id="WP_073479603.1">
    <property type="nucleotide sequence ID" value="NZ_FQVN01000001.1"/>
</dbReference>
<protein>
    <submittedName>
        <fullName evidence="9">Carbohydrate ABC transporter membrane protein 2, CUT1 family</fullName>
    </submittedName>
</protein>
<keyword evidence="6 7" id="KW-0472">Membrane</keyword>
<feature type="transmembrane region" description="Helical" evidence="7">
    <location>
        <begin position="138"/>
        <end position="156"/>
    </location>
</feature>
<comment type="subcellular location">
    <subcellularLocation>
        <location evidence="1 7">Cell membrane</location>
        <topology evidence="1 7">Multi-pass membrane protein</topology>
    </subcellularLocation>
</comment>
<dbReference type="SUPFAM" id="SSF161098">
    <property type="entry name" value="MetI-like"/>
    <property type="match status" value="1"/>
</dbReference>
<feature type="transmembrane region" description="Helical" evidence="7">
    <location>
        <begin position="104"/>
        <end position="126"/>
    </location>
</feature>
<feature type="domain" description="ABC transmembrane type-1" evidence="8">
    <location>
        <begin position="69"/>
        <end position="261"/>
    </location>
</feature>
<reference evidence="9 10" key="1">
    <citation type="submission" date="2016-11" db="EMBL/GenBank/DDBJ databases">
        <authorList>
            <person name="Jaros S."/>
            <person name="Januszkiewicz K."/>
            <person name="Wedrychowicz H."/>
        </authorList>
    </citation>
    <scope>NUCLEOTIDE SEQUENCE [LARGE SCALE GENOMIC DNA]</scope>
    <source>
        <strain evidence="9 10">DSM 44523</strain>
    </source>
</reference>
<proteinExistence type="inferred from homology"/>
<keyword evidence="2 7" id="KW-0813">Transport</keyword>
<evidence type="ECO:0000256" key="2">
    <source>
        <dbReference type="ARBA" id="ARBA00022448"/>
    </source>
</evidence>
<keyword evidence="10" id="KW-1185">Reference proteome</keyword>
<dbReference type="InterPro" id="IPR035906">
    <property type="entry name" value="MetI-like_sf"/>
</dbReference>
<dbReference type="PANTHER" id="PTHR32243">
    <property type="entry name" value="MALTOSE TRANSPORT SYSTEM PERMEASE-RELATED"/>
    <property type="match status" value="1"/>
</dbReference>
<dbReference type="EMBL" id="FQVN01000001">
    <property type="protein sequence ID" value="SHE56551.1"/>
    <property type="molecule type" value="Genomic_DNA"/>
</dbReference>
<evidence type="ECO:0000256" key="4">
    <source>
        <dbReference type="ARBA" id="ARBA00022692"/>
    </source>
</evidence>
<organism evidence="9 10">
    <name type="scientific">Streptoalloteichus hindustanus</name>
    <dbReference type="NCBI Taxonomy" id="2017"/>
    <lineage>
        <taxon>Bacteria</taxon>
        <taxon>Bacillati</taxon>
        <taxon>Actinomycetota</taxon>
        <taxon>Actinomycetes</taxon>
        <taxon>Pseudonocardiales</taxon>
        <taxon>Pseudonocardiaceae</taxon>
        <taxon>Streptoalloteichus</taxon>
    </lineage>
</organism>
<dbReference type="OrthoDB" id="3228189at2"/>
<dbReference type="PANTHER" id="PTHR32243:SF18">
    <property type="entry name" value="INNER MEMBRANE ABC TRANSPORTER PERMEASE PROTEIN YCJP"/>
    <property type="match status" value="1"/>
</dbReference>
<dbReference type="InterPro" id="IPR000515">
    <property type="entry name" value="MetI-like"/>
</dbReference>
<dbReference type="STRING" id="2017.SAMN05444320_101439"/>
<gene>
    <name evidence="9" type="ORF">SAMN05444320_101439</name>
</gene>
<feature type="transmembrane region" description="Helical" evidence="7">
    <location>
        <begin position="189"/>
        <end position="217"/>
    </location>
</feature>
<accession>A0A1M4UIG9</accession>
<keyword evidence="5 7" id="KW-1133">Transmembrane helix</keyword>
<keyword evidence="3" id="KW-1003">Cell membrane</keyword>
<name>A0A1M4UIG9_STRHI</name>
<comment type="similarity">
    <text evidence="7">Belongs to the binding-protein-dependent transport system permease family.</text>
</comment>
<evidence type="ECO:0000256" key="3">
    <source>
        <dbReference type="ARBA" id="ARBA00022475"/>
    </source>
</evidence>
<evidence type="ECO:0000256" key="5">
    <source>
        <dbReference type="ARBA" id="ARBA00022989"/>
    </source>
</evidence>
<dbReference type="Pfam" id="PF00528">
    <property type="entry name" value="BPD_transp_1"/>
    <property type="match status" value="1"/>
</dbReference>
<dbReference type="PROSITE" id="PS50928">
    <property type="entry name" value="ABC_TM1"/>
    <property type="match status" value="1"/>
</dbReference>
<evidence type="ECO:0000313" key="10">
    <source>
        <dbReference type="Proteomes" id="UP000184501"/>
    </source>
</evidence>
<feature type="transmembrane region" description="Helical" evidence="7">
    <location>
        <begin position="69"/>
        <end position="92"/>
    </location>
</feature>
<evidence type="ECO:0000256" key="6">
    <source>
        <dbReference type="ARBA" id="ARBA00023136"/>
    </source>
</evidence>
<dbReference type="GO" id="GO:0005886">
    <property type="term" value="C:plasma membrane"/>
    <property type="evidence" value="ECO:0007669"/>
    <property type="project" value="UniProtKB-SubCell"/>
</dbReference>
<keyword evidence="4 7" id="KW-0812">Transmembrane</keyword>
<evidence type="ECO:0000313" key="9">
    <source>
        <dbReference type="EMBL" id="SHE56551.1"/>
    </source>
</evidence>
<dbReference type="Gene3D" id="1.10.3720.10">
    <property type="entry name" value="MetI-like"/>
    <property type="match status" value="1"/>
</dbReference>
<evidence type="ECO:0000259" key="8">
    <source>
        <dbReference type="PROSITE" id="PS50928"/>
    </source>
</evidence>
<evidence type="ECO:0000256" key="7">
    <source>
        <dbReference type="RuleBase" id="RU363032"/>
    </source>
</evidence>
<dbReference type="GO" id="GO:0055085">
    <property type="term" value="P:transmembrane transport"/>
    <property type="evidence" value="ECO:0007669"/>
    <property type="project" value="InterPro"/>
</dbReference>
<feature type="transmembrane region" description="Helical" evidence="7">
    <location>
        <begin position="237"/>
        <end position="261"/>
    </location>
</feature>
<dbReference type="AlphaFoldDB" id="A0A1M4UIG9"/>
<sequence>MLVRSGRRRAPAVAVHLVLALLALAFAAPLLWLFTASLDASAGARASVPRLTGAHFTAVLSWRSGGRPLWNGLLLCGGATALTVVSATLCAYPLSRYQLRFRRPLLYTLLLATGLPLTAIMVPVYGLFVRLDLIDSRVGTTVFLSATALPFAIWMTKNYLDGVPLELEEAAWTDGATPTRALRSVVLPLMAPGVAVVSTFVFVSLWGNFFVPFVLLLDPAKQPAAVGVLSYFGQRGMAAYGQLAAYSLVYTTPVVLLYLLVSRALGAGFSFAGAMRA</sequence>
<dbReference type="Proteomes" id="UP000184501">
    <property type="component" value="Unassembled WGS sequence"/>
</dbReference>
<evidence type="ECO:0000256" key="1">
    <source>
        <dbReference type="ARBA" id="ARBA00004651"/>
    </source>
</evidence>
<dbReference type="InterPro" id="IPR050901">
    <property type="entry name" value="BP-dep_ABC_trans_perm"/>
</dbReference>
<dbReference type="CDD" id="cd06261">
    <property type="entry name" value="TM_PBP2"/>
    <property type="match status" value="1"/>
</dbReference>